<evidence type="ECO:0000313" key="8">
    <source>
        <dbReference type="Proteomes" id="UP000615026"/>
    </source>
</evidence>
<dbReference type="Pfam" id="PF19308">
    <property type="entry name" value="CRISPR_Cas6_N"/>
    <property type="match status" value="1"/>
</dbReference>
<keyword evidence="2" id="KW-0255">Endonuclease</keyword>
<dbReference type="InterPro" id="IPR045747">
    <property type="entry name" value="CRISPR-assoc_prot_Cas6_N_sf"/>
</dbReference>
<dbReference type="InterPro" id="IPR010156">
    <property type="entry name" value="CRISPR-assoc_prot_Cas6"/>
</dbReference>
<dbReference type="AlphaFoldDB" id="A0A928ZU46"/>
<keyword evidence="8" id="KW-1185">Reference proteome</keyword>
<evidence type="ECO:0000256" key="2">
    <source>
        <dbReference type="ARBA" id="ARBA00022759"/>
    </source>
</evidence>
<dbReference type="GO" id="GO:0051607">
    <property type="term" value="P:defense response to virus"/>
    <property type="evidence" value="ECO:0007669"/>
    <property type="project" value="UniProtKB-KW"/>
</dbReference>
<dbReference type="Pfam" id="PF10040">
    <property type="entry name" value="CRISPR_Cas6"/>
    <property type="match status" value="1"/>
</dbReference>
<dbReference type="Gene3D" id="3.30.70.1900">
    <property type="match status" value="1"/>
</dbReference>
<sequence>MPESLVINLVSESTIPPQYLRGHHLRRLFLALISAVDVNLSQALQTHRHPAFTLSPLQISAQPQTVSARNLKFLLPRQQLETVPFQYGNASIPAGSHCWWRIALLDDPLFSHLKPRLERVAARKPWYLGPARLHVTNFLPANIPDWTNHHTYQQIYEQASDTDRRLTLQLITPAVFYQGEHESPLPTRDAIFHGLRKCWNRYSGLVFAPDIITPIVAKAFTLRTVKLPLSNNKTTVGCLGHLTFHIADTTDPLIVKRINALTHFSRYCGIGHKTTLGLGIVRTVTATK</sequence>
<keyword evidence="1" id="KW-0540">Nuclease</keyword>
<evidence type="ECO:0000259" key="6">
    <source>
        <dbReference type="Pfam" id="PF19308"/>
    </source>
</evidence>
<protein>
    <submittedName>
        <fullName evidence="7">CRISPR-associated endoribonuclease Cas6</fullName>
    </submittedName>
</protein>
<keyword evidence="4" id="KW-0051">Antiviral defense</keyword>
<dbReference type="GO" id="GO:0004519">
    <property type="term" value="F:endonuclease activity"/>
    <property type="evidence" value="ECO:0007669"/>
    <property type="project" value="UniProtKB-KW"/>
</dbReference>
<dbReference type="InterPro" id="IPR045648">
    <property type="entry name" value="CRISPR-assoc_Cas6-like_N"/>
</dbReference>
<name>A0A928ZU46_LEPEC</name>
<dbReference type="Proteomes" id="UP000615026">
    <property type="component" value="Unassembled WGS sequence"/>
</dbReference>
<evidence type="ECO:0000256" key="1">
    <source>
        <dbReference type="ARBA" id="ARBA00022722"/>
    </source>
</evidence>
<comment type="caution">
    <text evidence="7">The sequence shown here is derived from an EMBL/GenBank/DDBJ whole genome shotgun (WGS) entry which is preliminary data.</text>
</comment>
<evidence type="ECO:0000259" key="5">
    <source>
        <dbReference type="Pfam" id="PF10040"/>
    </source>
</evidence>
<proteinExistence type="predicted"/>
<feature type="domain" description="CRISPR-associated protein Cas6 C-terminal" evidence="5">
    <location>
        <begin position="168"/>
        <end position="280"/>
    </location>
</feature>
<organism evidence="7 8">
    <name type="scientific">Leptolyngbya cf. ectocarpi LEGE 11479</name>
    <dbReference type="NCBI Taxonomy" id="1828722"/>
    <lineage>
        <taxon>Bacteria</taxon>
        <taxon>Bacillati</taxon>
        <taxon>Cyanobacteriota</taxon>
        <taxon>Cyanophyceae</taxon>
        <taxon>Leptolyngbyales</taxon>
        <taxon>Leptolyngbyaceae</taxon>
        <taxon>Leptolyngbya group</taxon>
        <taxon>Leptolyngbya</taxon>
    </lineage>
</organism>
<keyword evidence="3" id="KW-0378">Hydrolase</keyword>
<evidence type="ECO:0000256" key="3">
    <source>
        <dbReference type="ARBA" id="ARBA00022801"/>
    </source>
</evidence>
<evidence type="ECO:0000313" key="7">
    <source>
        <dbReference type="EMBL" id="MBE9067496.1"/>
    </source>
</evidence>
<dbReference type="NCBIfam" id="TIGR01877">
    <property type="entry name" value="cas_cas6"/>
    <property type="match status" value="1"/>
</dbReference>
<reference evidence="7" key="1">
    <citation type="submission" date="2020-10" db="EMBL/GenBank/DDBJ databases">
        <authorList>
            <person name="Castelo-Branco R."/>
            <person name="Eusebio N."/>
            <person name="Adriana R."/>
            <person name="Vieira A."/>
            <person name="Brugerolle De Fraissinette N."/>
            <person name="Rezende De Castro R."/>
            <person name="Schneider M.P."/>
            <person name="Vasconcelos V."/>
            <person name="Leao P.N."/>
        </authorList>
    </citation>
    <scope>NUCLEOTIDE SEQUENCE</scope>
    <source>
        <strain evidence="7">LEGE 11479</strain>
    </source>
</reference>
<dbReference type="CDD" id="cd21141">
    <property type="entry name" value="Cas6_III-like"/>
    <property type="match status" value="1"/>
</dbReference>
<dbReference type="EMBL" id="JADEXP010000099">
    <property type="protein sequence ID" value="MBE9067496.1"/>
    <property type="molecule type" value="Genomic_DNA"/>
</dbReference>
<dbReference type="RefSeq" id="WP_193993461.1">
    <property type="nucleotide sequence ID" value="NZ_JADEXP010000099.1"/>
</dbReference>
<dbReference type="InterPro" id="IPR019267">
    <property type="entry name" value="CRISPR-assoc_Cas6_C"/>
</dbReference>
<dbReference type="GO" id="GO:0016788">
    <property type="term" value="F:hydrolase activity, acting on ester bonds"/>
    <property type="evidence" value="ECO:0007669"/>
    <property type="project" value="InterPro"/>
</dbReference>
<feature type="domain" description="CRISPR-associated protein Cas6-like N-terminal" evidence="6">
    <location>
        <begin position="1"/>
        <end position="157"/>
    </location>
</feature>
<evidence type="ECO:0000256" key="4">
    <source>
        <dbReference type="ARBA" id="ARBA00023118"/>
    </source>
</evidence>
<dbReference type="Gene3D" id="3.30.70.1890">
    <property type="match status" value="1"/>
</dbReference>
<accession>A0A928ZU46</accession>
<gene>
    <name evidence="7" type="primary">cas6</name>
    <name evidence="7" type="ORF">IQ260_12590</name>
</gene>